<dbReference type="PANTHER" id="PTHR43776:SF7">
    <property type="entry name" value="D,D-DIPEPTIDE TRANSPORT ATP-BINDING PROTEIN DDPF-RELATED"/>
    <property type="match status" value="1"/>
</dbReference>
<keyword evidence="2" id="KW-0813">Transport</keyword>
<evidence type="ECO:0000313" key="7">
    <source>
        <dbReference type="Proteomes" id="UP000196560"/>
    </source>
</evidence>
<dbReference type="SUPFAM" id="SSF52540">
    <property type="entry name" value="P-loop containing nucleoside triphosphate hydrolases"/>
    <property type="match status" value="1"/>
</dbReference>
<dbReference type="GO" id="GO:0055085">
    <property type="term" value="P:transmembrane transport"/>
    <property type="evidence" value="ECO:0007669"/>
    <property type="project" value="UniProtKB-ARBA"/>
</dbReference>
<comment type="caution">
    <text evidence="6">The sequence shown here is derived from an EMBL/GenBank/DDBJ whole genome shotgun (WGS) entry which is preliminary data.</text>
</comment>
<evidence type="ECO:0000259" key="5">
    <source>
        <dbReference type="PROSITE" id="PS50893"/>
    </source>
</evidence>
<dbReference type="InterPro" id="IPR027417">
    <property type="entry name" value="P-loop_NTPase"/>
</dbReference>
<dbReference type="SMART" id="SM00382">
    <property type="entry name" value="AAA"/>
    <property type="match status" value="1"/>
</dbReference>
<evidence type="ECO:0000256" key="3">
    <source>
        <dbReference type="ARBA" id="ARBA00022741"/>
    </source>
</evidence>
<evidence type="ECO:0000313" key="6">
    <source>
        <dbReference type="EMBL" id="OUN44597.1"/>
    </source>
</evidence>
<dbReference type="InterPro" id="IPR050319">
    <property type="entry name" value="ABC_transp_ATP-bind"/>
</dbReference>
<dbReference type="Pfam" id="PF00005">
    <property type="entry name" value="ABC_tran"/>
    <property type="match status" value="1"/>
</dbReference>
<dbReference type="Gene3D" id="3.40.50.300">
    <property type="entry name" value="P-loop containing nucleotide triphosphate hydrolases"/>
    <property type="match status" value="1"/>
</dbReference>
<organism evidence="6 7">
    <name type="scientific">Enorma massiliensis</name>
    <dbReference type="NCBI Taxonomy" id="1472761"/>
    <lineage>
        <taxon>Bacteria</taxon>
        <taxon>Bacillati</taxon>
        <taxon>Actinomycetota</taxon>
        <taxon>Coriobacteriia</taxon>
        <taxon>Coriobacteriales</taxon>
        <taxon>Coriobacteriaceae</taxon>
        <taxon>Enorma</taxon>
    </lineage>
</organism>
<dbReference type="EMBL" id="NFHO01000001">
    <property type="protein sequence ID" value="OUN44597.1"/>
    <property type="molecule type" value="Genomic_DNA"/>
</dbReference>
<dbReference type="InterPro" id="IPR003439">
    <property type="entry name" value="ABC_transporter-like_ATP-bd"/>
</dbReference>
<dbReference type="Proteomes" id="UP000196560">
    <property type="component" value="Unassembled WGS sequence"/>
</dbReference>
<sequence length="278" mass="29641">MSLEARDISFSYVPGRPILHDVDLVVDPGERVALTAPSGRGKTTLCRVLSGYLRPDAGTVLVDGIELSRARAARSGVPVVRTRGARAARDGVPAARAQGACDGVPAASGSRGSRLRGPRPVQLIWQHPEQAFDPLLRLGRSLAEGVPSRAAARAGGSSGAGSLGAARSDAAHSAAERLDAVRDTGLLERFGIREAWLDRFPHELSGGELMRFCIVRALIAEPRYLVCDEMTAMLDAVTQAELWREVVAIASERSMGIVLVSHSPALVDRVATRLFRLI</sequence>
<proteinExistence type="inferred from homology"/>
<dbReference type="PANTHER" id="PTHR43776">
    <property type="entry name" value="TRANSPORT ATP-BINDING PROTEIN"/>
    <property type="match status" value="1"/>
</dbReference>
<keyword evidence="4 6" id="KW-0067">ATP-binding</keyword>
<dbReference type="RefSeq" id="WP_087185693.1">
    <property type="nucleotide sequence ID" value="NZ_NFHO01000001.1"/>
</dbReference>
<dbReference type="GO" id="GO:0016887">
    <property type="term" value="F:ATP hydrolysis activity"/>
    <property type="evidence" value="ECO:0007669"/>
    <property type="project" value="InterPro"/>
</dbReference>
<dbReference type="PROSITE" id="PS00211">
    <property type="entry name" value="ABC_TRANSPORTER_1"/>
    <property type="match status" value="1"/>
</dbReference>
<gene>
    <name evidence="6" type="ORF">B5G21_01300</name>
</gene>
<dbReference type="STRING" id="1118060.GCA_000311845_00839"/>
<dbReference type="AlphaFoldDB" id="A0A1Y3UBW1"/>
<name>A0A1Y3UBW1_9ACTN</name>
<evidence type="ECO:0000256" key="2">
    <source>
        <dbReference type="ARBA" id="ARBA00022448"/>
    </source>
</evidence>
<feature type="domain" description="ABC transporter" evidence="5">
    <location>
        <begin position="3"/>
        <end position="278"/>
    </location>
</feature>
<dbReference type="InterPro" id="IPR017871">
    <property type="entry name" value="ABC_transporter-like_CS"/>
</dbReference>
<dbReference type="PROSITE" id="PS50893">
    <property type="entry name" value="ABC_TRANSPORTER_2"/>
    <property type="match status" value="1"/>
</dbReference>
<keyword evidence="3" id="KW-0547">Nucleotide-binding</keyword>
<reference evidence="7" key="1">
    <citation type="submission" date="2017-04" db="EMBL/GenBank/DDBJ databases">
        <title>Function of individual gut microbiota members based on whole genome sequencing of pure cultures obtained from chicken caecum.</title>
        <authorList>
            <person name="Medvecky M."/>
            <person name="Cejkova D."/>
            <person name="Polansky O."/>
            <person name="Karasova D."/>
            <person name="Kubasova T."/>
            <person name="Cizek A."/>
            <person name="Rychlik I."/>
        </authorList>
    </citation>
    <scope>NUCLEOTIDE SEQUENCE [LARGE SCALE GENOMIC DNA]</scope>
    <source>
        <strain evidence="7">An70</strain>
    </source>
</reference>
<dbReference type="InterPro" id="IPR003593">
    <property type="entry name" value="AAA+_ATPase"/>
</dbReference>
<evidence type="ECO:0000256" key="1">
    <source>
        <dbReference type="ARBA" id="ARBA00005417"/>
    </source>
</evidence>
<accession>A0A1Y3UBW1</accession>
<keyword evidence="7" id="KW-1185">Reference proteome</keyword>
<evidence type="ECO:0000256" key="4">
    <source>
        <dbReference type="ARBA" id="ARBA00022840"/>
    </source>
</evidence>
<dbReference type="GO" id="GO:0005524">
    <property type="term" value="F:ATP binding"/>
    <property type="evidence" value="ECO:0007669"/>
    <property type="project" value="UniProtKB-KW"/>
</dbReference>
<protein>
    <submittedName>
        <fullName evidence="6">ABC transporter ATP-binding protein</fullName>
    </submittedName>
</protein>
<comment type="similarity">
    <text evidence="1">Belongs to the ABC transporter superfamily.</text>
</comment>